<dbReference type="Proteomes" id="UP000886752">
    <property type="component" value="Unassembled WGS sequence"/>
</dbReference>
<dbReference type="GO" id="GO:0030638">
    <property type="term" value="P:polyketide metabolic process"/>
    <property type="evidence" value="ECO:0007669"/>
    <property type="project" value="InterPro"/>
</dbReference>
<reference evidence="1" key="1">
    <citation type="journal article" date="2021" name="PeerJ">
        <title>Extensive microbial diversity within the chicken gut microbiome revealed by metagenomics and culture.</title>
        <authorList>
            <person name="Gilroy R."/>
            <person name="Ravi A."/>
            <person name="Getino M."/>
            <person name="Pursley I."/>
            <person name="Horton D.L."/>
            <person name="Alikhan N.F."/>
            <person name="Baker D."/>
            <person name="Gharbi K."/>
            <person name="Hall N."/>
            <person name="Watson M."/>
            <person name="Adriaenssens E.M."/>
            <person name="Foster-Nyarko E."/>
            <person name="Jarju S."/>
            <person name="Secka A."/>
            <person name="Antonio M."/>
            <person name="Oren A."/>
            <person name="Chaudhuri R.R."/>
            <person name="La Ragione R."/>
            <person name="Hildebrand F."/>
            <person name="Pallen M.J."/>
        </authorList>
    </citation>
    <scope>NUCLEOTIDE SEQUENCE</scope>
    <source>
        <strain evidence="1">ChiHecec2B26-446</strain>
    </source>
</reference>
<name>A0A9D1PVM9_9BACT</name>
<dbReference type="InterPro" id="IPR009959">
    <property type="entry name" value="Cyclase_SnoaL-like"/>
</dbReference>
<evidence type="ECO:0000313" key="1">
    <source>
        <dbReference type="EMBL" id="HIW00384.1"/>
    </source>
</evidence>
<dbReference type="Gene3D" id="3.10.450.50">
    <property type="match status" value="1"/>
</dbReference>
<accession>A0A9D1PVM9</accession>
<dbReference type="InterPro" id="IPR032710">
    <property type="entry name" value="NTF2-like_dom_sf"/>
</dbReference>
<protein>
    <submittedName>
        <fullName evidence="1">Ester cyclase</fullName>
    </submittedName>
</protein>
<comment type="caution">
    <text evidence="1">The sequence shown here is derived from an EMBL/GenBank/DDBJ whole genome shotgun (WGS) entry which is preliminary data.</text>
</comment>
<evidence type="ECO:0000313" key="2">
    <source>
        <dbReference type="Proteomes" id="UP000886752"/>
    </source>
</evidence>
<dbReference type="PANTHER" id="PTHR38436">
    <property type="entry name" value="POLYKETIDE CYCLASE SNOAL-LIKE DOMAIN"/>
    <property type="match status" value="1"/>
</dbReference>
<proteinExistence type="predicted"/>
<reference evidence="1" key="2">
    <citation type="submission" date="2021-04" db="EMBL/GenBank/DDBJ databases">
        <authorList>
            <person name="Gilroy R."/>
        </authorList>
    </citation>
    <scope>NUCLEOTIDE SEQUENCE</scope>
    <source>
        <strain evidence="1">ChiHecec2B26-446</strain>
    </source>
</reference>
<dbReference type="AlphaFoldDB" id="A0A9D1PVM9"/>
<sequence length="141" mass="16558">MSVEENKAVVTRFYQLIEENRYDELKDLMHPDFRFYSQIDHPLTGEEFIRQEKNHMDACPGFTMRIHKMFAEGDVVACYLVYEGVHTKPFMGLPPTNNKVRFSLMFMITLKDGKFYEKRAHYDGADILRQHGMDILCPSLA</sequence>
<gene>
    <name evidence="1" type="ORF">H9894_04270</name>
</gene>
<dbReference type="SUPFAM" id="SSF54427">
    <property type="entry name" value="NTF2-like"/>
    <property type="match status" value="1"/>
</dbReference>
<dbReference type="Pfam" id="PF07366">
    <property type="entry name" value="SnoaL"/>
    <property type="match status" value="1"/>
</dbReference>
<dbReference type="EMBL" id="DXHV01000045">
    <property type="protein sequence ID" value="HIW00384.1"/>
    <property type="molecule type" value="Genomic_DNA"/>
</dbReference>
<organism evidence="1 2">
    <name type="scientific">Candidatus Desulfovibrio intestinipullorum</name>
    <dbReference type="NCBI Taxonomy" id="2838536"/>
    <lineage>
        <taxon>Bacteria</taxon>
        <taxon>Pseudomonadati</taxon>
        <taxon>Thermodesulfobacteriota</taxon>
        <taxon>Desulfovibrionia</taxon>
        <taxon>Desulfovibrionales</taxon>
        <taxon>Desulfovibrionaceae</taxon>
        <taxon>Desulfovibrio</taxon>
    </lineage>
</organism>
<dbReference type="PANTHER" id="PTHR38436:SF1">
    <property type="entry name" value="ESTER CYCLASE"/>
    <property type="match status" value="1"/>
</dbReference>